<organism evidence="3 4">
    <name type="scientific">Chryseolinea soli</name>
    <dbReference type="NCBI Taxonomy" id="2321403"/>
    <lineage>
        <taxon>Bacteria</taxon>
        <taxon>Pseudomonadati</taxon>
        <taxon>Bacteroidota</taxon>
        <taxon>Cytophagia</taxon>
        <taxon>Cytophagales</taxon>
        <taxon>Fulvivirgaceae</taxon>
        <taxon>Chryseolinea</taxon>
    </lineage>
</organism>
<dbReference type="InterPro" id="IPR020904">
    <property type="entry name" value="Sc_DH/Rdtase_CS"/>
</dbReference>
<dbReference type="PANTHER" id="PTHR43157">
    <property type="entry name" value="PHOSPHATIDYLINOSITOL-GLYCAN BIOSYNTHESIS CLASS F PROTEIN-RELATED"/>
    <property type="match status" value="1"/>
</dbReference>
<evidence type="ECO:0000313" key="3">
    <source>
        <dbReference type="EMBL" id="AYB33770.1"/>
    </source>
</evidence>
<dbReference type="InterPro" id="IPR002347">
    <property type="entry name" value="SDR_fam"/>
</dbReference>
<dbReference type="NCBIfam" id="NF004846">
    <property type="entry name" value="PRK06197.1"/>
    <property type="match status" value="1"/>
</dbReference>
<keyword evidence="1" id="KW-0560">Oxidoreductase</keyword>
<dbReference type="KEGG" id="chk:D4L85_25725"/>
<dbReference type="CDD" id="cd05327">
    <property type="entry name" value="retinol-DH_like_SDR_c_like"/>
    <property type="match status" value="1"/>
</dbReference>
<proteinExistence type="inferred from homology"/>
<dbReference type="PANTHER" id="PTHR43157:SF31">
    <property type="entry name" value="PHOSPHATIDYLINOSITOL-GLYCAN BIOSYNTHESIS CLASS F PROTEIN"/>
    <property type="match status" value="1"/>
</dbReference>
<dbReference type="InterPro" id="IPR036291">
    <property type="entry name" value="NAD(P)-bd_dom_sf"/>
</dbReference>
<comment type="similarity">
    <text evidence="2">Belongs to the short-chain dehydrogenases/reductases (SDR) family.</text>
</comment>
<dbReference type="PROSITE" id="PS00061">
    <property type="entry name" value="ADH_SHORT"/>
    <property type="match status" value="1"/>
</dbReference>
<protein>
    <submittedName>
        <fullName evidence="3">SDR family NAD(P)-dependent oxidoreductase</fullName>
    </submittedName>
</protein>
<dbReference type="PRINTS" id="PR00081">
    <property type="entry name" value="GDHRDH"/>
</dbReference>
<dbReference type="GO" id="GO:0016491">
    <property type="term" value="F:oxidoreductase activity"/>
    <property type="evidence" value="ECO:0007669"/>
    <property type="project" value="UniProtKB-KW"/>
</dbReference>
<sequence length="300" mass="32540">MWTKANMGDQSGKTFLVTGANSGIGYETALGLYEAGATVIVACRSKEKADEAISEMKKQGGKGKLEPGVLDLSDLDSVKDFANNFLRTHSKLDVLVNNAGVMVPPASKTRQGYELQFGVNFLGHFALTGYLYPLLKKTPHSRVVTVSSMAYLHGAIDFENLRSEKDYNDFREYAQSKLADLMFAIELQRRISAHSHGVTSIAAQPGANETNLARTMSEEAYQSAVQRIGALMPMAQGALSILYPSVSPDAIGGRLYGPDRDNGYRGYPAEAVMAPVAMDEDTARKLWETAEAITGVRFPG</sequence>
<evidence type="ECO:0000256" key="2">
    <source>
        <dbReference type="RuleBase" id="RU000363"/>
    </source>
</evidence>
<dbReference type="SUPFAM" id="SSF51735">
    <property type="entry name" value="NAD(P)-binding Rossmann-fold domains"/>
    <property type="match status" value="1"/>
</dbReference>
<dbReference type="Proteomes" id="UP000266183">
    <property type="component" value="Chromosome"/>
</dbReference>
<reference evidence="4" key="1">
    <citation type="submission" date="2018-09" db="EMBL/GenBank/DDBJ databases">
        <title>Chryseolinea sp. KIS68-18 isolated from soil.</title>
        <authorList>
            <person name="Weon H.-Y."/>
            <person name="Kwon S.-W."/>
            <person name="Lee S.A."/>
        </authorList>
    </citation>
    <scope>NUCLEOTIDE SEQUENCE [LARGE SCALE GENOMIC DNA]</scope>
    <source>
        <strain evidence="4">KIS68-18</strain>
    </source>
</reference>
<dbReference type="OrthoDB" id="597510at2"/>
<dbReference type="PRINTS" id="PR00080">
    <property type="entry name" value="SDRFAMILY"/>
</dbReference>
<dbReference type="RefSeq" id="WP_119756999.1">
    <property type="nucleotide sequence ID" value="NZ_CP032382.1"/>
</dbReference>
<accession>A0A385SVP0</accession>
<gene>
    <name evidence="3" type="ORF">D4L85_25725</name>
</gene>
<keyword evidence="4" id="KW-1185">Reference proteome</keyword>
<dbReference type="Gene3D" id="3.40.50.720">
    <property type="entry name" value="NAD(P)-binding Rossmann-like Domain"/>
    <property type="match status" value="1"/>
</dbReference>
<evidence type="ECO:0000313" key="4">
    <source>
        <dbReference type="Proteomes" id="UP000266183"/>
    </source>
</evidence>
<dbReference type="Pfam" id="PF00106">
    <property type="entry name" value="adh_short"/>
    <property type="match status" value="1"/>
</dbReference>
<dbReference type="EMBL" id="CP032382">
    <property type="protein sequence ID" value="AYB33770.1"/>
    <property type="molecule type" value="Genomic_DNA"/>
</dbReference>
<evidence type="ECO:0000256" key="1">
    <source>
        <dbReference type="ARBA" id="ARBA00023002"/>
    </source>
</evidence>
<name>A0A385SVP0_9BACT</name>
<dbReference type="AlphaFoldDB" id="A0A385SVP0"/>